<dbReference type="CDD" id="cd03822">
    <property type="entry name" value="GT4_mannosyltransferase-like"/>
    <property type="match status" value="1"/>
</dbReference>
<sequence>MAIKPVFVSTYPPRECGIATFTQDLVNAIEKYNDVRRCYIIALSKDKHIYDNRVLYDINQDKFSNYVKAANLINMSDIDVVVIEHEYGIFGGEDGDYIIPFVKLIKKPIITTFHTVLKNPTAKQFEILKKLADTSFKVITMAKTTKDILMEVYDIEEEKIEIVHHGVPYMELDDRETLKEKYGLRGRKVISTFGLISPGKGLEYAIEAMNKVRKEFPEAVYLILGQTHPNIKRIKGEEYREKLMNMVKELKLENNVQFVDKYLTKVEIMEYLRLSDIYLTPYIGREQAVSGTLAYAIGSGKAIVSTPYTYAQEMLSDGRGVLVEFENAQSIAEGILMLLRDESLRKEIERKTLEIGKEMYWHNVAKRMIDIFYDVVEINKKVGVIA</sequence>
<feature type="domain" description="Glycosyl transferase family 1" evidence="1">
    <location>
        <begin position="174"/>
        <end position="351"/>
    </location>
</feature>
<feature type="domain" description="Glycosyltransferase subfamily 4-like N-terminal" evidence="2">
    <location>
        <begin position="55"/>
        <end position="167"/>
    </location>
</feature>
<dbReference type="EMBL" id="DRUZ01000120">
    <property type="protein sequence ID" value="HHS02841.1"/>
    <property type="molecule type" value="Genomic_DNA"/>
</dbReference>
<evidence type="ECO:0000313" key="3">
    <source>
        <dbReference type="EMBL" id="HHS02841.1"/>
    </source>
</evidence>
<evidence type="ECO:0000259" key="1">
    <source>
        <dbReference type="Pfam" id="PF00534"/>
    </source>
</evidence>
<name>A0A7C5Z8L8_9FIRM</name>
<dbReference type="Gene3D" id="3.40.50.2000">
    <property type="entry name" value="Glycogen Phosphorylase B"/>
    <property type="match status" value="2"/>
</dbReference>
<organism evidence="3">
    <name type="scientific">Caldicellulosiruptor owensensis</name>
    <dbReference type="NCBI Taxonomy" id="55205"/>
    <lineage>
        <taxon>Bacteria</taxon>
        <taxon>Bacillati</taxon>
        <taxon>Bacillota</taxon>
        <taxon>Bacillota incertae sedis</taxon>
        <taxon>Caldicellulosiruptorales</taxon>
        <taxon>Caldicellulosiruptoraceae</taxon>
        <taxon>Caldicellulosiruptor</taxon>
    </lineage>
</organism>
<dbReference type="SUPFAM" id="SSF53756">
    <property type="entry name" value="UDP-Glycosyltransferase/glycogen phosphorylase"/>
    <property type="match status" value="1"/>
</dbReference>
<dbReference type="InterPro" id="IPR028098">
    <property type="entry name" value="Glyco_trans_4-like_N"/>
</dbReference>
<protein>
    <submittedName>
        <fullName evidence="3">Glycosyltransferase</fullName>
    </submittedName>
</protein>
<dbReference type="Pfam" id="PF13439">
    <property type="entry name" value="Glyco_transf_4"/>
    <property type="match status" value="1"/>
</dbReference>
<dbReference type="InterPro" id="IPR001296">
    <property type="entry name" value="Glyco_trans_1"/>
</dbReference>
<dbReference type="AlphaFoldDB" id="A0A7C5Z8L8"/>
<proteinExistence type="predicted"/>
<keyword evidence="3" id="KW-0808">Transferase</keyword>
<dbReference type="PANTHER" id="PTHR12526">
    <property type="entry name" value="GLYCOSYLTRANSFERASE"/>
    <property type="match status" value="1"/>
</dbReference>
<gene>
    <name evidence="3" type="ORF">ENL71_10340</name>
</gene>
<dbReference type="PANTHER" id="PTHR12526:SF572">
    <property type="entry name" value="BLL5144 PROTEIN"/>
    <property type="match status" value="1"/>
</dbReference>
<reference evidence="3" key="1">
    <citation type="journal article" date="2020" name="mSystems">
        <title>Genome- and Community-Level Interaction Insights into Carbon Utilization and Element Cycling Functions of Hydrothermarchaeota in Hydrothermal Sediment.</title>
        <authorList>
            <person name="Zhou Z."/>
            <person name="Liu Y."/>
            <person name="Xu W."/>
            <person name="Pan J."/>
            <person name="Luo Z.H."/>
            <person name="Li M."/>
        </authorList>
    </citation>
    <scope>NUCLEOTIDE SEQUENCE [LARGE SCALE GENOMIC DNA]</scope>
    <source>
        <strain evidence="3">SpSt-102</strain>
    </source>
</reference>
<evidence type="ECO:0000259" key="2">
    <source>
        <dbReference type="Pfam" id="PF13439"/>
    </source>
</evidence>
<comment type="caution">
    <text evidence="3">The sequence shown here is derived from an EMBL/GenBank/DDBJ whole genome shotgun (WGS) entry which is preliminary data.</text>
</comment>
<accession>A0A7C5Z8L8</accession>
<dbReference type="GO" id="GO:0016757">
    <property type="term" value="F:glycosyltransferase activity"/>
    <property type="evidence" value="ECO:0007669"/>
    <property type="project" value="InterPro"/>
</dbReference>
<dbReference type="Pfam" id="PF00534">
    <property type="entry name" value="Glycos_transf_1"/>
    <property type="match status" value="1"/>
</dbReference>